<protein>
    <submittedName>
        <fullName evidence="5">ATP-binding cassette domain-containing protein</fullName>
    </submittedName>
</protein>
<organism evidence="5 6">
    <name type="scientific">Treponema pedis</name>
    <dbReference type="NCBI Taxonomy" id="409322"/>
    <lineage>
        <taxon>Bacteria</taxon>
        <taxon>Pseudomonadati</taxon>
        <taxon>Spirochaetota</taxon>
        <taxon>Spirochaetia</taxon>
        <taxon>Spirochaetales</taxon>
        <taxon>Treponemataceae</taxon>
        <taxon>Treponema</taxon>
    </lineage>
</organism>
<dbReference type="PANTHER" id="PTHR42788:SF13">
    <property type="entry name" value="ALIPHATIC SULFONATES IMPORT ATP-BINDING PROTEIN SSUB"/>
    <property type="match status" value="1"/>
</dbReference>
<feature type="domain" description="ABC transporter" evidence="4">
    <location>
        <begin position="4"/>
        <end position="227"/>
    </location>
</feature>
<dbReference type="PROSITE" id="PS50893">
    <property type="entry name" value="ABC_TRANSPORTER_2"/>
    <property type="match status" value="1"/>
</dbReference>
<keyword evidence="1" id="KW-0813">Transport</keyword>
<dbReference type="Pfam" id="PF00005">
    <property type="entry name" value="ABC_tran"/>
    <property type="match status" value="1"/>
</dbReference>
<dbReference type="RefSeq" id="WP_020964051.1">
    <property type="nucleotide sequence ID" value="NZ_CP061839.1"/>
</dbReference>
<gene>
    <name evidence="5" type="ORF">IFE08_03120</name>
</gene>
<evidence type="ECO:0000256" key="3">
    <source>
        <dbReference type="ARBA" id="ARBA00022840"/>
    </source>
</evidence>
<keyword evidence="2" id="KW-0547">Nucleotide-binding</keyword>
<dbReference type="SMART" id="SM00382">
    <property type="entry name" value="AAA"/>
    <property type="match status" value="1"/>
</dbReference>
<dbReference type="PANTHER" id="PTHR42788">
    <property type="entry name" value="TAURINE IMPORT ATP-BINDING PROTEIN-RELATED"/>
    <property type="match status" value="1"/>
</dbReference>
<dbReference type="GO" id="GO:0005524">
    <property type="term" value="F:ATP binding"/>
    <property type="evidence" value="ECO:0007669"/>
    <property type="project" value="UniProtKB-KW"/>
</dbReference>
<dbReference type="SUPFAM" id="SSF52540">
    <property type="entry name" value="P-loop containing nucleoside triphosphate hydrolases"/>
    <property type="match status" value="1"/>
</dbReference>
<accession>A0A7S6WQC2</accession>
<keyword evidence="3 5" id="KW-0067">ATP-binding</keyword>
<dbReference type="AlphaFoldDB" id="A0A7S6WQC2"/>
<dbReference type="InterPro" id="IPR003593">
    <property type="entry name" value="AAA+_ATPase"/>
</dbReference>
<dbReference type="Gene3D" id="3.40.50.300">
    <property type="entry name" value="P-loop containing nucleotide triphosphate hydrolases"/>
    <property type="match status" value="1"/>
</dbReference>
<proteinExistence type="predicted"/>
<dbReference type="InterPro" id="IPR027417">
    <property type="entry name" value="P-loop_NTPase"/>
</dbReference>
<evidence type="ECO:0000256" key="2">
    <source>
        <dbReference type="ARBA" id="ARBA00022741"/>
    </source>
</evidence>
<evidence type="ECO:0000313" key="6">
    <source>
        <dbReference type="Proteomes" id="UP000593915"/>
    </source>
</evidence>
<dbReference type="Proteomes" id="UP000593915">
    <property type="component" value="Chromosome"/>
</dbReference>
<dbReference type="PROSITE" id="PS00211">
    <property type="entry name" value="ABC_TRANSPORTER_1"/>
    <property type="match status" value="1"/>
</dbReference>
<dbReference type="EMBL" id="CP061839">
    <property type="protein sequence ID" value="QOW61394.1"/>
    <property type="molecule type" value="Genomic_DNA"/>
</dbReference>
<sequence length="239" mass="27166">MAGIDIKNLTVEHNIDNGILRVIDNLNLHIEENKITVILGKSGCGKTTLLRTIMSLENPKSGTVDKGTIRISYLFQEPRLMPWLNVYQNILFGNRDNSDKKMREDYINALIESAGLSGFKTLYPHQLSGGMQSRAALARALAYSSDFVLMDEPFAALDYFTRINMQQELIKLYTHKNFGILMVTHSIDEALVLGHKILLMGMGKIQKSYSVDSELNNRDLLNTKFIEIKKNIIEDMRRL</sequence>
<evidence type="ECO:0000256" key="1">
    <source>
        <dbReference type="ARBA" id="ARBA00022448"/>
    </source>
</evidence>
<dbReference type="InterPro" id="IPR003439">
    <property type="entry name" value="ABC_transporter-like_ATP-bd"/>
</dbReference>
<dbReference type="InterPro" id="IPR050166">
    <property type="entry name" value="ABC_transporter_ATP-bind"/>
</dbReference>
<dbReference type="GO" id="GO:0016887">
    <property type="term" value="F:ATP hydrolysis activity"/>
    <property type="evidence" value="ECO:0007669"/>
    <property type="project" value="InterPro"/>
</dbReference>
<name>A0A7S6WQC2_9SPIR</name>
<evidence type="ECO:0000259" key="4">
    <source>
        <dbReference type="PROSITE" id="PS50893"/>
    </source>
</evidence>
<dbReference type="InterPro" id="IPR017871">
    <property type="entry name" value="ABC_transporter-like_CS"/>
</dbReference>
<dbReference type="GeneID" id="301088971"/>
<reference evidence="5 6" key="1">
    <citation type="submission" date="2020-09" db="EMBL/GenBank/DDBJ databases">
        <title>Characterization of Treponema spp. from bovine digital dermatitis in Korea.</title>
        <authorList>
            <person name="Espiritu H.M."/>
            <person name="Cho Y.I."/>
            <person name="Mamuad L."/>
        </authorList>
    </citation>
    <scope>NUCLEOTIDE SEQUENCE [LARGE SCALE GENOMIC DNA]</scope>
    <source>
        <strain evidence="5 6">KS1</strain>
    </source>
</reference>
<evidence type="ECO:0000313" key="5">
    <source>
        <dbReference type="EMBL" id="QOW61394.1"/>
    </source>
</evidence>